<dbReference type="Proteomes" id="UP000647235">
    <property type="component" value="Unassembled WGS sequence"/>
</dbReference>
<keyword evidence="2" id="KW-0472">Membrane</keyword>
<dbReference type="EMBL" id="JACOOY010000001">
    <property type="protein sequence ID" value="MBC5663950.1"/>
    <property type="molecule type" value="Genomic_DNA"/>
</dbReference>
<dbReference type="CDD" id="cd08547">
    <property type="entry name" value="Type_II_cohesin"/>
    <property type="match status" value="1"/>
</dbReference>
<feature type="transmembrane region" description="Helical" evidence="2">
    <location>
        <begin position="340"/>
        <end position="363"/>
    </location>
</feature>
<dbReference type="RefSeq" id="WP_186855273.1">
    <property type="nucleotide sequence ID" value="NZ_JACOOY010000001.1"/>
</dbReference>
<gene>
    <name evidence="4" type="ORF">H8S07_01435</name>
</gene>
<evidence type="ECO:0000313" key="4">
    <source>
        <dbReference type="EMBL" id="MBC5663950.1"/>
    </source>
</evidence>
<feature type="chain" id="PRO_5045085574" description="Cohesin domain-containing protein" evidence="3">
    <location>
        <begin position="28"/>
        <end position="532"/>
    </location>
</feature>
<evidence type="ECO:0000256" key="2">
    <source>
        <dbReference type="SAM" id="Phobius"/>
    </source>
</evidence>
<feature type="compositionally biased region" description="Basic residues" evidence="1">
    <location>
        <begin position="391"/>
        <end position="400"/>
    </location>
</feature>
<sequence>MKAFKKLSVALLTLCLCVSCFSFVAHAADGRISFTDPSTAVGDEVEVKCVVRSTSSSLGNMEVKLSYDTASLKFESGDGVKENGGALTYTGTGGSTETSFTMKFQALKEGSTKVEVSGATIASDVGTTLTLDQGNSTVKIAAGDPSKIKSDSKSSKAGNAADKTVKVNGKSYTLTDEFSDNDVPTGYSRVTVSLDGEDRQMVKNEDSGITLGYLMDSDKKGDFFMYNEEDATFSPYEEVSISDSTSIVVLSDTSKVKLPSNYQEAKLTLNDKEFPVWQNSDSTDYYVLYAMNNKGETGYYQYDSQENTYQRMDDPSETSKTDTSSKTTSNKLPAFVNDHLQMIILAGGIGAIVLLLILIILGIKLHNRNAELDELYDEYGIDVEEEPVPVKNKKEKKNKKESRFGKKKQSDEDDFETYDGEDFDNVDDGDAFEEAYVEDDYDAYDAEDAYEDAYDEDDFEDEYDAYDEDEFGEITYEEDDYGNLDKNVFAGYTPREELTIDDLDDLLGETPKKKRGHMEDDDTFKVDFIDLD</sequence>
<dbReference type="Gene3D" id="2.60.40.680">
    <property type="match status" value="1"/>
</dbReference>
<evidence type="ECO:0000256" key="1">
    <source>
        <dbReference type="SAM" id="MobiDB-lite"/>
    </source>
</evidence>
<comment type="caution">
    <text evidence="4">The sequence shown here is derived from an EMBL/GenBank/DDBJ whole genome shotgun (WGS) entry which is preliminary data.</text>
</comment>
<keyword evidence="2" id="KW-0812">Transmembrane</keyword>
<keyword evidence="3" id="KW-0732">Signal</keyword>
<evidence type="ECO:0008006" key="6">
    <source>
        <dbReference type="Google" id="ProtNLM"/>
    </source>
</evidence>
<proteinExistence type="predicted"/>
<feature type="region of interest" description="Disordered" evidence="1">
    <location>
        <begin position="390"/>
        <end position="424"/>
    </location>
</feature>
<keyword evidence="2" id="KW-1133">Transmembrane helix</keyword>
<reference evidence="4 5" key="1">
    <citation type="submission" date="2020-08" db="EMBL/GenBank/DDBJ databases">
        <title>Genome public.</title>
        <authorList>
            <person name="Liu C."/>
            <person name="Sun Q."/>
        </authorList>
    </citation>
    <scope>NUCLEOTIDE SEQUENCE [LARGE SCALE GENOMIC DNA]</scope>
    <source>
        <strain evidence="4 5">NSJ-36</strain>
    </source>
</reference>
<feature type="signal peptide" evidence="3">
    <location>
        <begin position="1"/>
        <end position="27"/>
    </location>
</feature>
<name>A0ABR7ERJ1_9FIRM</name>
<organism evidence="4 5">
    <name type="scientific">Dorea hominis</name>
    <dbReference type="NCBI Taxonomy" id="2763040"/>
    <lineage>
        <taxon>Bacteria</taxon>
        <taxon>Bacillati</taxon>
        <taxon>Bacillota</taxon>
        <taxon>Clostridia</taxon>
        <taxon>Lachnospirales</taxon>
        <taxon>Lachnospiraceae</taxon>
        <taxon>Dorea</taxon>
    </lineage>
</organism>
<dbReference type="SUPFAM" id="SSF49384">
    <property type="entry name" value="Carbohydrate-binding domain"/>
    <property type="match status" value="1"/>
</dbReference>
<dbReference type="InterPro" id="IPR008965">
    <property type="entry name" value="CBM2/CBM3_carb-bd_dom_sf"/>
</dbReference>
<evidence type="ECO:0000313" key="5">
    <source>
        <dbReference type="Proteomes" id="UP000647235"/>
    </source>
</evidence>
<feature type="compositionally biased region" description="Acidic residues" evidence="1">
    <location>
        <begin position="411"/>
        <end position="424"/>
    </location>
</feature>
<evidence type="ECO:0000256" key="3">
    <source>
        <dbReference type="SAM" id="SignalP"/>
    </source>
</evidence>
<feature type="compositionally biased region" description="Basic and acidic residues" evidence="1">
    <location>
        <begin position="401"/>
        <end position="410"/>
    </location>
</feature>
<accession>A0ABR7ERJ1</accession>
<keyword evidence="5" id="KW-1185">Reference proteome</keyword>
<protein>
    <recommendedName>
        <fullName evidence="6">Cohesin domain-containing protein</fullName>
    </recommendedName>
</protein>